<evidence type="ECO:0000256" key="8">
    <source>
        <dbReference type="SAM" id="Phobius"/>
    </source>
</evidence>
<evidence type="ECO:0000256" key="1">
    <source>
        <dbReference type="ARBA" id="ARBA00022670"/>
    </source>
</evidence>
<keyword evidence="8" id="KW-0812">Transmembrane</keyword>
<dbReference type="AlphaFoldDB" id="A0AAQ3WWX2"/>
<keyword evidence="1" id="KW-0645">Protease</keyword>
<keyword evidence="6" id="KW-0378">Hydrolase</keyword>
<dbReference type="Pfam" id="PF17921">
    <property type="entry name" value="Integrase_H2C2"/>
    <property type="match status" value="1"/>
</dbReference>
<dbReference type="GO" id="GO:0003964">
    <property type="term" value="F:RNA-directed DNA polymerase activity"/>
    <property type="evidence" value="ECO:0007669"/>
    <property type="project" value="UniProtKB-KW"/>
</dbReference>
<evidence type="ECO:0000256" key="4">
    <source>
        <dbReference type="ARBA" id="ARBA00022722"/>
    </source>
</evidence>
<dbReference type="InterPro" id="IPR000477">
    <property type="entry name" value="RT_dom"/>
</dbReference>
<dbReference type="CDD" id="cd01647">
    <property type="entry name" value="RT_LTR"/>
    <property type="match status" value="1"/>
</dbReference>
<protein>
    <recommendedName>
        <fullName evidence="9">Reverse transcriptase domain-containing protein</fullName>
    </recommendedName>
</protein>
<accession>A0AAQ3WWX2</accession>
<dbReference type="FunFam" id="3.30.70.270:FF:000020">
    <property type="entry name" value="Transposon Tf2-6 polyprotein-like Protein"/>
    <property type="match status" value="1"/>
</dbReference>
<dbReference type="SUPFAM" id="SSF56672">
    <property type="entry name" value="DNA/RNA polymerases"/>
    <property type="match status" value="1"/>
</dbReference>
<evidence type="ECO:0000256" key="7">
    <source>
        <dbReference type="ARBA" id="ARBA00022918"/>
    </source>
</evidence>
<evidence type="ECO:0000256" key="5">
    <source>
        <dbReference type="ARBA" id="ARBA00022759"/>
    </source>
</evidence>
<dbReference type="GO" id="GO:0003676">
    <property type="term" value="F:nucleic acid binding"/>
    <property type="evidence" value="ECO:0007669"/>
    <property type="project" value="InterPro"/>
</dbReference>
<dbReference type="PROSITE" id="PS50878">
    <property type="entry name" value="RT_POL"/>
    <property type="match status" value="1"/>
</dbReference>
<dbReference type="InterPro" id="IPR043502">
    <property type="entry name" value="DNA/RNA_pol_sf"/>
</dbReference>
<dbReference type="Gene3D" id="3.30.70.270">
    <property type="match status" value="2"/>
</dbReference>
<organism evidence="10 11">
    <name type="scientific">Paspalum notatum var. saurae</name>
    <dbReference type="NCBI Taxonomy" id="547442"/>
    <lineage>
        <taxon>Eukaryota</taxon>
        <taxon>Viridiplantae</taxon>
        <taxon>Streptophyta</taxon>
        <taxon>Embryophyta</taxon>
        <taxon>Tracheophyta</taxon>
        <taxon>Spermatophyta</taxon>
        <taxon>Magnoliopsida</taxon>
        <taxon>Liliopsida</taxon>
        <taxon>Poales</taxon>
        <taxon>Poaceae</taxon>
        <taxon>PACMAD clade</taxon>
        <taxon>Panicoideae</taxon>
        <taxon>Andropogonodae</taxon>
        <taxon>Paspaleae</taxon>
        <taxon>Paspalinae</taxon>
        <taxon>Paspalum</taxon>
    </lineage>
</organism>
<reference evidence="10 11" key="1">
    <citation type="submission" date="2024-02" db="EMBL/GenBank/DDBJ databases">
        <title>High-quality chromosome-scale genome assembly of Pensacola bahiagrass (Paspalum notatum Flugge var. saurae).</title>
        <authorList>
            <person name="Vega J.M."/>
            <person name="Podio M."/>
            <person name="Orjuela J."/>
            <person name="Siena L.A."/>
            <person name="Pessino S.C."/>
            <person name="Combes M.C."/>
            <person name="Mariac C."/>
            <person name="Albertini E."/>
            <person name="Pupilli F."/>
            <person name="Ortiz J.P.A."/>
            <person name="Leblanc O."/>
        </authorList>
    </citation>
    <scope>NUCLEOTIDE SEQUENCE [LARGE SCALE GENOMIC DNA]</scope>
    <source>
        <strain evidence="10">R1</strain>
        <tissue evidence="10">Leaf</tissue>
    </source>
</reference>
<dbReference type="CDD" id="cd09274">
    <property type="entry name" value="RNase_HI_RT_Ty3"/>
    <property type="match status" value="1"/>
</dbReference>
<dbReference type="Gene3D" id="3.10.10.10">
    <property type="entry name" value="HIV Type 1 Reverse Transcriptase, subunit A, domain 1"/>
    <property type="match status" value="1"/>
</dbReference>
<dbReference type="FunFam" id="3.10.20.370:FF:000001">
    <property type="entry name" value="Retrovirus-related Pol polyprotein from transposon 17.6-like protein"/>
    <property type="match status" value="1"/>
</dbReference>
<dbReference type="Gene3D" id="3.30.420.10">
    <property type="entry name" value="Ribonuclease H-like superfamily/Ribonuclease H"/>
    <property type="match status" value="1"/>
</dbReference>
<dbReference type="FunFam" id="3.10.10.10:FF:000007">
    <property type="entry name" value="Retrovirus-related Pol polyprotein from transposon 17.6-like Protein"/>
    <property type="match status" value="1"/>
</dbReference>
<sequence>MRRLSTIECFITVKNKYPLPHIDILFDRLGEATVFSKIDLRSGYHQIKVREEDIPKTAFSTRYGLYEYLVMSFGLTNAPAFFMYLMNSVFMNELDKFVVVFIDDILVYSKNEKEHEEHLRIVLSRLREHKLYAKFSKCAFWLKEVAFLGHILSAKGVVVDPSKVEDVLNWKQPQTVTEIRSFLGLAGYYRRFIKDFSKIAKPMTALTQKNAKFAWSPKCEEAFGTLKKLLTSAPVLAQPDITKPFDVYCDASGSGLGCVLMQEGRVIAYASCQLRKHEVNYPTHDLELLAVVYALKKWRHYLLGNTCHIYTDHKSLKYIFTQPELNMRQRRWLELIKDYDLEVHYHPGKANVVADALSRKAHCNFIEARPTVRVLCCEIGDIEMPTALEAELYNLVLEPTIKDQIIAAQKQDKGMSHIRDEINDKKKACFKLDEEGVLWFKNRLVVPKDMELRKKILDEAHTSMFTLHPGSNKMYQDLKQKFWWTRMKREIAKYVSECDVCQRVKADHLKPAGMLQPLAVPARKWEDIHMDFIVGLPRTRRGMIPFG</sequence>
<keyword evidence="5" id="KW-0255">Endonuclease</keyword>
<dbReference type="Pfam" id="PF00078">
    <property type="entry name" value="RVT_1"/>
    <property type="match status" value="1"/>
</dbReference>
<feature type="domain" description="Reverse transcriptase" evidence="9">
    <location>
        <begin position="1"/>
        <end position="152"/>
    </location>
</feature>
<dbReference type="Proteomes" id="UP001341281">
    <property type="component" value="Chromosome 05"/>
</dbReference>
<dbReference type="InterPro" id="IPR041588">
    <property type="entry name" value="Integrase_H2C2"/>
</dbReference>
<dbReference type="Gene3D" id="1.10.340.70">
    <property type="match status" value="1"/>
</dbReference>
<keyword evidence="4" id="KW-0540">Nuclease</keyword>
<keyword evidence="3" id="KW-0548">Nucleotidyltransferase</keyword>
<dbReference type="GO" id="GO:0006508">
    <property type="term" value="P:proteolysis"/>
    <property type="evidence" value="ECO:0007669"/>
    <property type="project" value="UniProtKB-KW"/>
</dbReference>
<dbReference type="InterPro" id="IPR041373">
    <property type="entry name" value="RT_RNaseH"/>
</dbReference>
<dbReference type="GO" id="GO:0008233">
    <property type="term" value="F:peptidase activity"/>
    <property type="evidence" value="ECO:0007669"/>
    <property type="project" value="UniProtKB-KW"/>
</dbReference>
<proteinExistence type="predicted"/>
<keyword evidence="8" id="KW-1133">Transmembrane helix</keyword>
<evidence type="ECO:0000313" key="11">
    <source>
        <dbReference type="Proteomes" id="UP001341281"/>
    </source>
</evidence>
<feature type="transmembrane region" description="Helical" evidence="8">
    <location>
        <begin position="65"/>
        <end position="86"/>
    </location>
</feature>
<evidence type="ECO:0000259" key="9">
    <source>
        <dbReference type="PROSITE" id="PS50878"/>
    </source>
</evidence>
<dbReference type="FunFam" id="1.10.340.70:FF:000001">
    <property type="entry name" value="Retrovirus-related Pol polyprotein from transposon gypsy-like Protein"/>
    <property type="match status" value="1"/>
</dbReference>
<dbReference type="InterPro" id="IPR050951">
    <property type="entry name" value="Retrovirus_Pol_polyprotein"/>
</dbReference>
<dbReference type="InterPro" id="IPR036397">
    <property type="entry name" value="RNaseH_sf"/>
</dbReference>
<keyword evidence="11" id="KW-1185">Reference proteome</keyword>
<keyword evidence="2" id="KW-0808">Transferase</keyword>
<name>A0AAQ3WWX2_PASNO</name>
<dbReference type="PANTHER" id="PTHR37984">
    <property type="entry name" value="PROTEIN CBG26694"/>
    <property type="match status" value="1"/>
</dbReference>
<evidence type="ECO:0000256" key="2">
    <source>
        <dbReference type="ARBA" id="ARBA00022679"/>
    </source>
</evidence>
<dbReference type="GO" id="GO:0004519">
    <property type="term" value="F:endonuclease activity"/>
    <property type="evidence" value="ECO:0007669"/>
    <property type="project" value="UniProtKB-KW"/>
</dbReference>
<dbReference type="EMBL" id="CP144749">
    <property type="protein sequence ID" value="WVZ76386.1"/>
    <property type="molecule type" value="Genomic_DNA"/>
</dbReference>
<keyword evidence="7" id="KW-0695">RNA-directed DNA polymerase</keyword>
<dbReference type="Pfam" id="PF17917">
    <property type="entry name" value="RT_RNaseH"/>
    <property type="match status" value="1"/>
</dbReference>
<dbReference type="InterPro" id="IPR043128">
    <property type="entry name" value="Rev_trsase/Diguanyl_cyclase"/>
</dbReference>
<evidence type="ECO:0000313" key="10">
    <source>
        <dbReference type="EMBL" id="WVZ76386.1"/>
    </source>
</evidence>
<keyword evidence="8" id="KW-0472">Membrane</keyword>
<evidence type="ECO:0000256" key="3">
    <source>
        <dbReference type="ARBA" id="ARBA00022695"/>
    </source>
</evidence>
<dbReference type="PANTHER" id="PTHR37984:SF5">
    <property type="entry name" value="PROTEIN NYNRIN-LIKE"/>
    <property type="match status" value="1"/>
</dbReference>
<gene>
    <name evidence="10" type="ORF">U9M48_024363</name>
</gene>
<evidence type="ECO:0000256" key="6">
    <source>
        <dbReference type="ARBA" id="ARBA00022801"/>
    </source>
</evidence>